<keyword evidence="3" id="KW-1185">Reference proteome</keyword>
<feature type="compositionally biased region" description="Polar residues" evidence="1">
    <location>
        <begin position="49"/>
        <end position="60"/>
    </location>
</feature>
<dbReference type="Proteomes" id="UP001058120">
    <property type="component" value="Chromosome"/>
</dbReference>
<evidence type="ECO:0000256" key="1">
    <source>
        <dbReference type="SAM" id="MobiDB-lite"/>
    </source>
</evidence>
<organism evidence="2 3">
    <name type="scientific">Taurinivorans muris</name>
    <dbReference type="NCBI Taxonomy" id="2787751"/>
    <lineage>
        <taxon>Bacteria</taxon>
        <taxon>Pseudomonadati</taxon>
        <taxon>Thermodesulfobacteriota</taxon>
        <taxon>Desulfovibrionia</taxon>
        <taxon>Desulfovibrionales</taxon>
        <taxon>Desulfovibrionaceae</taxon>
        <taxon>Taurinivorans</taxon>
    </lineage>
</organism>
<sequence length="258" mass="30104">MNNPYLLQNLKSQGFHYILFDTVEQKKEYSLTAPKSPDIKIPPGPAEQFKTNNPQAASNYKQKFPPLLKPEKPKKEKQELSVFEKNPLKQPILPFDKWPEDWKKIQRQCKFPPEKPKHISRQIIWTYAGLEYDLFTDNSSDKRRRLIGQIIKTLSFPRGTHIFLPYKHINAQGQSELAKEQDYSFFWSAVDLIRPRVLVVFGEQSIAELDLPPLLPTQKHTLMPVTVFALDDIMLYTENESENNIMINFLSDNLKNFA</sequence>
<dbReference type="EMBL" id="CP065938">
    <property type="protein sequence ID" value="UWX05028.1"/>
    <property type="molecule type" value="Genomic_DNA"/>
</dbReference>
<gene>
    <name evidence="2" type="ORF">JBF11_05965</name>
</gene>
<reference evidence="2" key="1">
    <citation type="submission" date="2020-12" db="EMBL/GenBank/DDBJ databases">
        <title>Taurinivorans muris gen. nov., sp. nov., fundamental and realized metabolic niche of a ubiquitous sulfidogenic bacterium in the murine intestine.</title>
        <authorList>
            <person name="Ye H."/>
            <person name="Hanson B.T."/>
            <person name="Loy A."/>
        </authorList>
    </citation>
    <scope>NUCLEOTIDE SEQUENCE</scope>
    <source>
        <strain evidence="2">LT0009</strain>
    </source>
</reference>
<protein>
    <submittedName>
        <fullName evidence="2">Uncharacterized protein</fullName>
    </submittedName>
</protein>
<dbReference type="RefSeq" id="WP_334314587.1">
    <property type="nucleotide sequence ID" value="NZ_CP065938.1"/>
</dbReference>
<evidence type="ECO:0000313" key="2">
    <source>
        <dbReference type="EMBL" id="UWX05028.1"/>
    </source>
</evidence>
<evidence type="ECO:0000313" key="3">
    <source>
        <dbReference type="Proteomes" id="UP001058120"/>
    </source>
</evidence>
<accession>A0ABY5XYQ9</accession>
<feature type="region of interest" description="Disordered" evidence="1">
    <location>
        <begin position="33"/>
        <end position="72"/>
    </location>
</feature>
<proteinExistence type="predicted"/>
<name>A0ABY5XYQ9_9BACT</name>